<feature type="transmembrane region" description="Helical" evidence="1">
    <location>
        <begin position="199"/>
        <end position="218"/>
    </location>
</feature>
<protein>
    <recommendedName>
        <fullName evidence="4">Prenyltransferase</fullName>
    </recommendedName>
</protein>
<feature type="transmembrane region" description="Helical" evidence="1">
    <location>
        <begin position="128"/>
        <end position="147"/>
    </location>
</feature>
<keyword evidence="1" id="KW-1133">Transmembrane helix</keyword>
<organism evidence="2 3">
    <name type="scientific">Robiginitalea aurantiaca</name>
    <dbReference type="NCBI Taxonomy" id="3056915"/>
    <lineage>
        <taxon>Bacteria</taxon>
        <taxon>Pseudomonadati</taxon>
        <taxon>Bacteroidota</taxon>
        <taxon>Flavobacteriia</taxon>
        <taxon>Flavobacteriales</taxon>
        <taxon>Flavobacteriaceae</taxon>
        <taxon>Robiginitalea</taxon>
    </lineage>
</organism>
<feature type="transmembrane region" description="Helical" evidence="1">
    <location>
        <begin position="250"/>
        <end position="270"/>
    </location>
</feature>
<proteinExistence type="predicted"/>
<feature type="transmembrane region" description="Helical" evidence="1">
    <location>
        <begin position="41"/>
        <end position="60"/>
    </location>
</feature>
<keyword evidence="1" id="KW-0812">Transmembrane</keyword>
<feature type="transmembrane region" description="Helical" evidence="1">
    <location>
        <begin position="98"/>
        <end position="116"/>
    </location>
</feature>
<accession>A0ABT7WHL7</accession>
<comment type="caution">
    <text evidence="2">The sequence shown here is derived from an EMBL/GenBank/DDBJ whole genome shotgun (WGS) entry which is preliminary data.</text>
</comment>
<evidence type="ECO:0008006" key="4">
    <source>
        <dbReference type="Google" id="ProtNLM"/>
    </source>
</evidence>
<dbReference type="Proteomes" id="UP001174839">
    <property type="component" value="Unassembled WGS sequence"/>
</dbReference>
<name>A0ABT7WHL7_9FLAO</name>
<feature type="transmembrane region" description="Helical" evidence="1">
    <location>
        <begin position="224"/>
        <end position="243"/>
    </location>
</feature>
<gene>
    <name evidence="2" type="ORF">QU605_12535</name>
</gene>
<evidence type="ECO:0000313" key="3">
    <source>
        <dbReference type="Proteomes" id="UP001174839"/>
    </source>
</evidence>
<dbReference type="RefSeq" id="WP_289725669.1">
    <property type="nucleotide sequence ID" value="NZ_JAUDUY010000007.1"/>
</dbReference>
<feature type="transmembrane region" description="Helical" evidence="1">
    <location>
        <begin position="72"/>
        <end position="92"/>
    </location>
</feature>
<keyword evidence="3" id="KW-1185">Reference proteome</keyword>
<sequence length="272" mass="30692">MGLLRMVFKWYIKASIHVSLCLLGMVWFTGLIFEVEVSGDYILALLFGSIAGYNIIKYGFDPGTTRMWASGGGKILIFLSLLSLLLAGYFFIHLALQTRVLLIIAVLITALYTFPLRPGGVNLRSYGILKVFLVALVWTILSVWAPLWSKTHNFSWDMGVESLQRMIWVFLLMIPFEIRDMHADPPEMRSIPQRFGLRNTYRITWVAATLFALATFFKDAPAKGEFACKIAIAFLMALSIVRASDKQPSYYASFWVEGIPLAALGLLLLFQL</sequence>
<evidence type="ECO:0000313" key="2">
    <source>
        <dbReference type="EMBL" id="MDM9632304.1"/>
    </source>
</evidence>
<dbReference type="EMBL" id="JAUDUY010000007">
    <property type="protein sequence ID" value="MDM9632304.1"/>
    <property type="molecule type" value="Genomic_DNA"/>
</dbReference>
<keyword evidence="1" id="KW-0472">Membrane</keyword>
<feature type="transmembrane region" description="Helical" evidence="1">
    <location>
        <begin position="12"/>
        <end position="35"/>
    </location>
</feature>
<reference evidence="2" key="1">
    <citation type="submission" date="2023-06" db="EMBL/GenBank/DDBJ databases">
        <title>Robiginitalea aurantiacus sp. nov. and Algoriphagus sediminis sp. nov., isolated from coastal sediment.</title>
        <authorList>
            <person name="Zhou Z.Y."/>
            <person name="An J."/>
            <person name="Jia Y.W."/>
            <person name="Du Z.J."/>
        </authorList>
    </citation>
    <scope>NUCLEOTIDE SEQUENCE</scope>
    <source>
        <strain evidence="2">M39</strain>
    </source>
</reference>
<evidence type="ECO:0000256" key="1">
    <source>
        <dbReference type="SAM" id="Phobius"/>
    </source>
</evidence>